<dbReference type="InterPro" id="IPR026444">
    <property type="entry name" value="Secre_tail"/>
</dbReference>
<accession>A0A7K4MRM2</accession>
<dbReference type="Gene3D" id="2.60.40.4070">
    <property type="match status" value="1"/>
</dbReference>
<reference evidence="2 3" key="1">
    <citation type="journal article" date="2019" name="Environ. Microbiol.">
        <title>Genomics insights into ecotype formation of ammonia-oxidizing archaea in the deep ocean.</title>
        <authorList>
            <person name="Wang Y."/>
            <person name="Huang J.M."/>
            <person name="Cui G.J."/>
            <person name="Nunoura T."/>
            <person name="Takaki Y."/>
            <person name="Li W.L."/>
            <person name="Li J."/>
            <person name="Gao Z.M."/>
            <person name="Takai K."/>
            <person name="Zhang A.Q."/>
            <person name="Stepanauskas R."/>
        </authorList>
    </citation>
    <scope>NUCLEOTIDE SEQUENCE [LARGE SCALE GENOMIC DNA]</scope>
    <source>
        <strain evidence="2 3">L15b</strain>
    </source>
</reference>
<evidence type="ECO:0000313" key="3">
    <source>
        <dbReference type="Proteomes" id="UP000523105"/>
    </source>
</evidence>
<protein>
    <submittedName>
        <fullName evidence="2">T9SS type A sorting domain-containing protein</fullName>
    </submittedName>
</protein>
<evidence type="ECO:0000259" key="1">
    <source>
        <dbReference type="Pfam" id="PF18962"/>
    </source>
</evidence>
<gene>
    <name evidence="2" type="ORF">HX837_08560</name>
</gene>
<name>A0A7K4MRM2_9ARCH</name>
<sequence>MSSAPSFNIAKGLIENMLNEFPPLSNENSLGVINQFNLTKLFPNPFNPVLNIDFEINQAGLVEVKISDITGSMVKTVYEGFEGAGKHQINWNSENLPSGVYFVSLQAGGNSLTKKVVLLK</sequence>
<dbReference type="EMBL" id="JACASV010000155">
    <property type="protein sequence ID" value="NWJ44232.1"/>
    <property type="molecule type" value="Genomic_DNA"/>
</dbReference>
<dbReference type="Proteomes" id="UP000523105">
    <property type="component" value="Unassembled WGS sequence"/>
</dbReference>
<evidence type="ECO:0000313" key="2">
    <source>
        <dbReference type="EMBL" id="NWJ44232.1"/>
    </source>
</evidence>
<dbReference type="Pfam" id="PF18962">
    <property type="entry name" value="Por_Secre_tail"/>
    <property type="match status" value="1"/>
</dbReference>
<comment type="caution">
    <text evidence="2">The sequence shown here is derived from an EMBL/GenBank/DDBJ whole genome shotgun (WGS) entry which is preliminary data.</text>
</comment>
<proteinExistence type="predicted"/>
<organism evidence="2 3">
    <name type="scientific">Marine Group I thaumarchaeote</name>
    <dbReference type="NCBI Taxonomy" id="2511932"/>
    <lineage>
        <taxon>Archaea</taxon>
        <taxon>Nitrososphaerota</taxon>
        <taxon>Marine Group I</taxon>
    </lineage>
</organism>
<dbReference type="NCBIfam" id="TIGR04183">
    <property type="entry name" value="Por_Secre_tail"/>
    <property type="match status" value="1"/>
</dbReference>
<dbReference type="AlphaFoldDB" id="A0A7K4MRM2"/>
<feature type="domain" description="Secretion system C-terminal sorting" evidence="1">
    <location>
        <begin position="41"/>
        <end position="117"/>
    </location>
</feature>